<gene>
    <name evidence="5" type="ORF">FKG94_21390</name>
</gene>
<keyword evidence="2" id="KW-0547">Nucleotide-binding</keyword>
<comment type="caution">
    <text evidence="5">The sequence shown here is derived from an EMBL/GenBank/DDBJ whole genome shotgun (WGS) entry which is preliminary data.</text>
</comment>
<keyword evidence="6" id="KW-1185">Reference proteome</keyword>
<dbReference type="SUPFAM" id="SSF52540">
    <property type="entry name" value="P-loop containing nucleoside triphosphate hydrolases"/>
    <property type="match status" value="1"/>
</dbReference>
<dbReference type="RefSeq" id="WP_142928988.1">
    <property type="nucleotide sequence ID" value="NZ_ML660102.1"/>
</dbReference>
<dbReference type="GO" id="GO:0005886">
    <property type="term" value="C:plasma membrane"/>
    <property type="evidence" value="ECO:0007669"/>
    <property type="project" value="TreeGrafter"/>
</dbReference>
<organism evidence="5 6">
    <name type="scientific">Exilibacterium tricleocarpae</name>
    <dbReference type="NCBI Taxonomy" id="2591008"/>
    <lineage>
        <taxon>Bacteria</taxon>
        <taxon>Pseudomonadati</taxon>
        <taxon>Pseudomonadota</taxon>
        <taxon>Gammaproteobacteria</taxon>
        <taxon>Cellvibrionales</taxon>
        <taxon>Cellvibrionaceae</taxon>
        <taxon>Exilibacterium</taxon>
    </lineage>
</organism>
<protein>
    <submittedName>
        <fullName evidence="5">ABC transporter ATP-binding protein</fullName>
    </submittedName>
</protein>
<dbReference type="AlphaFoldDB" id="A0A545T034"/>
<evidence type="ECO:0000259" key="4">
    <source>
        <dbReference type="PROSITE" id="PS50893"/>
    </source>
</evidence>
<proteinExistence type="predicted"/>
<keyword evidence="1" id="KW-0813">Transport</keyword>
<reference evidence="5 6" key="1">
    <citation type="submission" date="2019-06" db="EMBL/GenBank/DDBJ databases">
        <title>Whole genome sequence for Cellvibrionaceae sp. R142.</title>
        <authorList>
            <person name="Wang G."/>
        </authorList>
    </citation>
    <scope>NUCLEOTIDE SEQUENCE [LARGE SCALE GENOMIC DNA]</scope>
    <source>
        <strain evidence="5 6">R142</strain>
    </source>
</reference>
<dbReference type="PROSITE" id="PS50893">
    <property type="entry name" value="ABC_TRANSPORTER_2"/>
    <property type="match status" value="1"/>
</dbReference>
<feature type="domain" description="ABC transporter" evidence="4">
    <location>
        <begin position="3"/>
        <end position="226"/>
    </location>
</feature>
<dbReference type="Pfam" id="PF00005">
    <property type="entry name" value="ABC_tran"/>
    <property type="match status" value="1"/>
</dbReference>
<dbReference type="OrthoDB" id="9802264at2"/>
<evidence type="ECO:0000256" key="2">
    <source>
        <dbReference type="ARBA" id="ARBA00022741"/>
    </source>
</evidence>
<dbReference type="EMBL" id="VHSG01000024">
    <property type="protein sequence ID" value="TQV70578.1"/>
    <property type="molecule type" value="Genomic_DNA"/>
</dbReference>
<name>A0A545T034_9GAMM</name>
<dbReference type="GO" id="GO:0022857">
    <property type="term" value="F:transmembrane transporter activity"/>
    <property type="evidence" value="ECO:0007669"/>
    <property type="project" value="TreeGrafter"/>
</dbReference>
<evidence type="ECO:0000313" key="5">
    <source>
        <dbReference type="EMBL" id="TQV70578.1"/>
    </source>
</evidence>
<dbReference type="PROSITE" id="PS00211">
    <property type="entry name" value="ABC_TRANSPORTER_1"/>
    <property type="match status" value="1"/>
</dbReference>
<dbReference type="SMART" id="SM00382">
    <property type="entry name" value="AAA"/>
    <property type="match status" value="1"/>
</dbReference>
<evidence type="ECO:0000313" key="6">
    <source>
        <dbReference type="Proteomes" id="UP000319732"/>
    </source>
</evidence>
<dbReference type="GO" id="GO:0005524">
    <property type="term" value="F:ATP binding"/>
    <property type="evidence" value="ECO:0007669"/>
    <property type="project" value="UniProtKB-KW"/>
</dbReference>
<dbReference type="GO" id="GO:0016887">
    <property type="term" value="F:ATP hydrolysis activity"/>
    <property type="evidence" value="ECO:0007669"/>
    <property type="project" value="InterPro"/>
</dbReference>
<dbReference type="PANTHER" id="PTHR24220:SF611">
    <property type="entry name" value="ATP-BINDING COMPONENT OF ABC TRANSPORTER-RELATED"/>
    <property type="match status" value="1"/>
</dbReference>
<dbReference type="InterPro" id="IPR017871">
    <property type="entry name" value="ABC_transporter-like_CS"/>
</dbReference>
<evidence type="ECO:0000256" key="1">
    <source>
        <dbReference type="ARBA" id="ARBA00022448"/>
    </source>
</evidence>
<dbReference type="CDD" id="cd03255">
    <property type="entry name" value="ABC_MJ0796_LolCDE_FtsE"/>
    <property type="match status" value="1"/>
</dbReference>
<dbReference type="InterPro" id="IPR027417">
    <property type="entry name" value="P-loop_NTPase"/>
</dbReference>
<dbReference type="Proteomes" id="UP000319732">
    <property type="component" value="Unassembled WGS sequence"/>
</dbReference>
<dbReference type="InterPro" id="IPR003439">
    <property type="entry name" value="ABC_transporter-like_ATP-bd"/>
</dbReference>
<dbReference type="InterPro" id="IPR015854">
    <property type="entry name" value="ABC_transpr_LolD-like"/>
</dbReference>
<evidence type="ECO:0000256" key="3">
    <source>
        <dbReference type="ARBA" id="ARBA00022840"/>
    </source>
</evidence>
<accession>A0A545T034</accession>
<dbReference type="InterPro" id="IPR017911">
    <property type="entry name" value="MacB-like_ATP-bd"/>
</dbReference>
<sequence length="226" mass="25303">MTISLNKVHFAYPDMPDKPVLNIPSWTVEPREQVFIHGPSGGGKSTLLNLLSGLVAPTGGELSILGKRLDKMNQRQRDRFRANQIGYVFQQFNLIPYLNAMENVLLATQFSKHQRANAREDEVEELLTKLNISPDARYKQATKLSFGQQQRVAIARALINKPRLLIADEPTSSLDQDNRDNFMSTLLPLVTAYDITLVLVSHDMSLSGYFTRIDALSDINCLTGDG</sequence>
<keyword evidence="3 5" id="KW-0067">ATP-binding</keyword>
<dbReference type="InterPro" id="IPR003593">
    <property type="entry name" value="AAA+_ATPase"/>
</dbReference>
<dbReference type="Gene3D" id="3.40.50.300">
    <property type="entry name" value="P-loop containing nucleotide triphosphate hydrolases"/>
    <property type="match status" value="1"/>
</dbReference>
<dbReference type="PANTHER" id="PTHR24220">
    <property type="entry name" value="IMPORT ATP-BINDING PROTEIN"/>
    <property type="match status" value="1"/>
</dbReference>